<organism evidence="5 6">
    <name type="scientific">Zasmidium cellare ATCC 36951</name>
    <dbReference type="NCBI Taxonomy" id="1080233"/>
    <lineage>
        <taxon>Eukaryota</taxon>
        <taxon>Fungi</taxon>
        <taxon>Dikarya</taxon>
        <taxon>Ascomycota</taxon>
        <taxon>Pezizomycotina</taxon>
        <taxon>Dothideomycetes</taxon>
        <taxon>Dothideomycetidae</taxon>
        <taxon>Mycosphaerellales</taxon>
        <taxon>Mycosphaerellaceae</taxon>
        <taxon>Zasmidium</taxon>
    </lineage>
</organism>
<evidence type="ECO:0000259" key="4">
    <source>
        <dbReference type="Pfam" id="PF01494"/>
    </source>
</evidence>
<evidence type="ECO:0000256" key="3">
    <source>
        <dbReference type="ARBA" id="ARBA00023002"/>
    </source>
</evidence>
<dbReference type="GO" id="GO:0019622">
    <property type="term" value="P:3-(3-hydroxy)phenylpropionate catabolic process"/>
    <property type="evidence" value="ECO:0007669"/>
    <property type="project" value="TreeGrafter"/>
</dbReference>
<dbReference type="GO" id="GO:0008688">
    <property type="term" value="F:3-(3-hydroxyphenyl)propionate hydroxylase activity"/>
    <property type="evidence" value="ECO:0007669"/>
    <property type="project" value="TreeGrafter"/>
</dbReference>
<dbReference type="NCBIfam" id="NF004829">
    <property type="entry name" value="PRK06183.1-3"/>
    <property type="match status" value="1"/>
</dbReference>
<name>A0A6A6CSG4_ZASCE</name>
<evidence type="ECO:0000313" key="6">
    <source>
        <dbReference type="Proteomes" id="UP000799537"/>
    </source>
</evidence>
<dbReference type="GO" id="GO:0071949">
    <property type="term" value="F:FAD binding"/>
    <property type="evidence" value="ECO:0007669"/>
    <property type="project" value="InterPro"/>
</dbReference>
<protein>
    <recommendedName>
        <fullName evidence="4">FAD-binding domain-containing protein</fullName>
    </recommendedName>
</protein>
<dbReference type="GeneID" id="54558793"/>
<dbReference type="InterPro" id="IPR002938">
    <property type="entry name" value="FAD-bd"/>
</dbReference>
<dbReference type="PRINTS" id="PR00420">
    <property type="entry name" value="RNGMNOXGNASE"/>
</dbReference>
<evidence type="ECO:0000256" key="2">
    <source>
        <dbReference type="ARBA" id="ARBA00022827"/>
    </source>
</evidence>
<evidence type="ECO:0000256" key="1">
    <source>
        <dbReference type="ARBA" id="ARBA00022630"/>
    </source>
</evidence>
<dbReference type="OrthoDB" id="2096480at2759"/>
<dbReference type="InterPro" id="IPR050631">
    <property type="entry name" value="PheA/TfdB_FAD_monoxygenase"/>
</dbReference>
<reference evidence="5" key="1">
    <citation type="journal article" date="2020" name="Stud. Mycol.">
        <title>101 Dothideomycetes genomes: a test case for predicting lifestyles and emergence of pathogens.</title>
        <authorList>
            <person name="Haridas S."/>
            <person name="Albert R."/>
            <person name="Binder M."/>
            <person name="Bloem J."/>
            <person name="Labutti K."/>
            <person name="Salamov A."/>
            <person name="Andreopoulos B."/>
            <person name="Baker S."/>
            <person name="Barry K."/>
            <person name="Bills G."/>
            <person name="Bluhm B."/>
            <person name="Cannon C."/>
            <person name="Castanera R."/>
            <person name="Culley D."/>
            <person name="Daum C."/>
            <person name="Ezra D."/>
            <person name="Gonzalez J."/>
            <person name="Henrissat B."/>
            <person name="Kuo A."/>
            <person name="Liang C."/>
            <person name="Lipzen A."/>
            <person name="Lutzoni F."/>
            <person name="Magnuson J."/>
            <person name="Mondo S."/>
            <person name="Nolan M."/>
            <person name="Ohm R."/>
            <person name="Pangilinan J."/>
            <person name="Park H.-J."/>
            <person name="Ramirez L."/>
            <person name="Alfaro M."/>
            <person name="Sun H."/>
            <person name="Tritt A."/>
            <person name="Yoshinaga Y."/>
            <person name="Zwiers L.-H."/>
            <person name="Turgeon B."/>
            <person name="Goodwin S."/>
            <person name="Spatafora J."/>
            <person name="Crous P."/>
            <person name="Grigoriev I."/>
        </authorList>
    </citation>
    <scope>NUCLEOTIDE SEQUENCE</scope>
    <source>
        <strain evidence="5">ATCC 36951</strain>
    </source>
</reference>
<sequence>MAYRSENQHNDDADIDVGVVGYGPTGMVFAILMALKGFRVCVYERHKERWNAPRHGHVDGQIMRIMQDIGIALDVEKIARALTEFEVHSAEGETLQSLKTADGDGSGWKRAYMMSSVELEDHLDIRARNLGVRVIMGHQVSNLEQDSTGVNVTSINTSDQSLTQSIRARYVVGSDGANSFVRRHLGIPQTEIPFSHPEHLVIDFEHFDPDLDIPNLQGNAHVLSSSRQYLAGRWEGGRWSRWEFARKEGERVDELQKLSTCWKLLAPWGVGPEDGVTRRHSVYAFEARIAKHWREDRIFLMGNAAHTMPPYMGQGMCSGARDAANLAWKLSAVLDNTVGPELLDTYKQERKSHVEDITKLSIGIGTALKKAYQMMSESPQAAGSFQVAQPPEFPRITGGCLLGSGELQCVGRPMLQGRVLHQGRVALLGDFLPGGRTIITGQRLPKHLFDSRQRQVLVKYDVTVAHVSRGASAQYVNLEGDYDVWYRTHKRKAVLVRPDHYIFNAAEHPDDAVELVDQLRAAMESFERGEDDSSLSKQG</sequence>
<dbReference type="RefSeq" id="XP_033669598.1">
    <property type="nucleotide sequence ID" value="XM_033805521.1"/>
</dbReference>
<accession>A0A6A6CSG4</accession>
<dbReference type="Gene3D" id="3.50.50.60">
    <property type="entry name" value="FAD/NAD(P)-binding domain"/>
    <property type="match status" value="1"/>
</dbReference>
<keyword evidence="3" id="KW-0560">Oxidoreductase</keyword>
<dbReference type="EMBL" id="ML993589">
    <property type="protein sequence ID" value="KAF2168709.1"/>
    <property type="molecule type" value="Genomic_DNA"/>
</dbReference>
<dbReference type="InterPro" id="IPR036188">
    <property type="entry name" value="FAD/NAD-bd_sf"/>
</dbReference>
<keyword evidence="2" id="KW-0274">FAD</keyword>
<dbReference type="Gene3D" id="3.30.70.2450">
    <property type="match status" value="1"/>
</dbReference>
<dbReference type="Pfam" id="PF01494">
    <property type="entry name" value="FAD_binding_3"/>
    <property type="match status" value="1"/>
</dbReference>
<gene>
    <name evidence="5" type="ORF">M409DRAFT_20726</name>
</gene>
<dbReference type="SUPFAM" id="SSF51905">
    <property type="entry name" value="FAD/NAD(P)-binding domain"/>
    <property type="match status" value="1"/>
</dbReference>
<dbReference type="AlphaFoldDB" id="A0A6A6CSG4"/>
<dbReference type="PANTHER" id="PTHR43476">
    <property type="entry name" value="3-(3-HYDROXY-PHENYL)PROPIONATE/3-HYDROXYCINNAMIC ACID HYDROXYLASE"/>
    <property type="match status" value="1"/>
</dbReference>
<keyword evidence="6" id="KW-1185">Reference proteome</keyword>
<dbReference type="PANTHER" id="PTHR43476:SF3">
    <property type="entry name" value="FAD-BINDING MONOOXYGENASE"/>
    <property type="match status" value="1"/>
</dbReference>
<dbReference type="Gene3D" id="3.40.30.120">
    <property type="match status" value="1"/>
</dbReference>
<feature type="domain" description="FAD-binding" evidence="4">
    <location>
        <begin position="15"/>
        <end position="359"/>
    </location>
</feature>
<dbReference type="Proteomes" id="UP000799537">
    <property type="component" value="Unassembled WGS sequence"/>
</dbReference>
<keyword evidence="1" id="KW-0285">Flavoprotein</keyword>
<evidence type="ECO:0000313" key="5">
    <source>
        <dbReference type="EMBL" id="KAF2168709.1"/>
    </source>
</evidence>
<proteinExistence type="predicted"/>